<comment type="similarity">
    <text evidence="2 7">Belongs to the EPSP synthase family.</text>
</comment>
<dbReference type="InterPro" id="IPR001986">
    <property type="entry name" value="Enolpyruvate_Tfrase_dom"/>
</dbReference>
<proteinExistence type="inferred from homology"/>
<reference evidence="9 10" key="1">
    <citation type="submission" date="2021-03" db="EMBL/GenBank/DDBJ databases">
        <title>Antimicrobial resistance genes in bacteria isolated from Japanese honey, and their potential for conferring macrolide and lincosamide resistance in the American foulbrood pathogen Paenibacillus larvae.</title>
        <authorList>
            <person name="Okamoto M."/>
            <person name="Kumagai M."/>
            <person name="Kanamori H."/>
            <person name="Takamatsu D."/>
        </authorList>
    </citation>
    <scope>NUCLEOTIDE SEQUENCE [LARGE SCALE GENOMIC DNA]</scope>
    <source>
        <strain evidence="9 10">J1TS3</strain>
    </source>
</reference>
<feature type="domain" description="Enolpyruvate transferase" evidence="8">
    <location>
        <begin position="12"/>
        <end position="424"/>
    </location>
</feature>
<feature type="binding site" evidence="7">
    <location>
        <position position="28"/>
    </location>
    <ligand>
        <name>3-phosphoshikimate</name>
        <dbReference type="ChEBI" id="CHEBI:145989"/>
    </ligand>
</feature>
<feature type="active site" description="Proton acceptor" evidence="7">
    <location>
        <position position="316"/>
    </location>
</feature>
<feature type="binding site" evidence="7">
    <location>
        <position position="170"/>
    </location>
    <ligand>
        <name>phosphoenolpyruvate</name>
        <dbReference type="ChEBI" id="CHEBI:58702"/>
    </ligand>
</feature>
<keyword evidence="5 7" id="KW-0057">Aromatic amino acid biosynthesis</keyword>
<evidence type="ECO:0000313" key="10">
    <source>
        <dbReference type="Proteomes" id="UP000680279"/>
    </source>
</evidence>
<name>A0ABQ4K5U4_9BACI</name>
<evidence type="ECO:0000256" key="5">
    <source>
        <dbReference type="ARBA" id="ARBA00023141"/>
    </source>
</evidence>
<dbReference type="EC" id="2.5.1.19" evidence="7"/>
<dbReference type="EMBL" id="BOQT01000007">
    <property type="protein sequence ID" value="GIN21097.1"/>
    <property type="molecule type" value="Genomic_DNA"/>
</dbReference>
<keyword evidence="3 7" id="KW-0028">Amino-acid biosynthesis</keyword>
<evidence type="ECO:0000259" key="8">
    <source>
        <dbReference type="Pfam" id="PF00275"/>
    </source>
</evidence>
<feature type="binding site" evidence="7">
    <location>
        <position position="389"/>
    </location>
    <ligand>
        <name>phosphoenolpyruvate</name>
        <dbReference type="ChEBI" id="CHEBI:58702"/>
    </ligand>
</feature>
<dbReference type="NCBIfam" id="TIGR01356">
    <property type="entry name" value="aroA"/>
    <property type="match status" value="1"/>
</dbReference>
<feature type="binding site" evidence="7">
    <location>
        <position position="316"/>
    </location>
    <ligand>
        <name>3-phosphoshikimate</name>
        <dbReference type="ChEBI" id="CHEBI:145989"/>
    </ligand>
</feature>
<feature type="binding site" evidence="7">
    <location>
        <position position="347"/>
    </location>
    <ligand>
        <name>phosphoenolpyruvate</name>
        <dbReference type="ChEBI" id="CHEBI:58702"/>
    </ligand>
</feature>
<dbReference type="CDD" id="cd01556">
    <property type="entry name" value="EPSP_synthase"/>
    <property type="match status" value="1"/>
</dbReference>
<sequence length="429" mass="45856">MTITLKTEGDIQLKGTIKVPGDKSISHRSVMLGAIAEGKTKVYGLLTGEDCLNTIDCFRKMGVQIKREGNYVEIDGTGFNGLKEPDEILDVGNSGTTIRLMLGILAGAPFHTCLIGDDSIAKRPMDRVARPLRQMGARIDGRKNGSFTPISIRGGGLKGIEYSSPVASAQVKSSILLAGLHAEGMTTVIEPQSSRDHTERMLKAFGCEVEIDGLKTAIRGKQALKGTTIKVPGDISSAAFFLVAGAIVPNSELTIKNVGINSTRTGIIDVLKEMGANIIIEETESGEIEPAADISIKTSNLKGIEIGGDMIPRLIDEIPIIALAATQAEGVTIIKDAEELKVKETNRIDTVVRELSKMGARIEATDDGMIIYGGTDLRPSLVDSHGDHRIGMMLAIASCLAKGETVVENSEAISISYPNFFQHLEELKS</sequence>
<accession>A0ABQ4K5U4</accession>
<dbReference type="SUPFAM" id="SSF55205">
    <property type="entry name" value="EPT/RTPC-like"/>
    <property type="match status" value="1"/>
</dbReference>
<organism evidence="9 10">
    <name type="scientific">Siminovitchia fordii</name>
    <dbReference type="NCBI Taxonomy" id="254759"/>
    <lineage>
        <taxon>Bacteria</taxon>
        <taxon>Bacillati</taxon>
        <taxon>Bacillota</taxon>
        <taxon>Bacilli</taxon>
        <taxon>Bacillales</taxon>
        <taxon>Bacillaceae</taxon>
        <taxon>Siminovitchia</taxon>
    </lineage>
</organism>
<dbReference type="PANTHER" id="PTHR21090:SF5">
    <property type="entry name" value="PENTAFUNCTIONAL AROM POLYPEPTIDE"/>
    <property type="match status" value="1"/>
</dbReference>
<evidence type="ECO:0000256" key="3">
    <source>
        <dbReference type="ARBA" id="ARBA00022605"/>
    </source>
</evidence>
<comment type="subcellular location">
    <subcellularLocation>
        <location evidence="7">Cytoplasm</location>
    </subcellularLocation>
</comment>
<evidence type="ECO:0000256" key="7">
    <source>
        <dbReference type="HAMAP-Rule" id="MF_00210"/>
    </source>
</evidence>
<evidence type="ECO:0000256" key="4">
    <source>
        <dbReference type="ARBA" id="ARBA00022679"/>
    </source>
</evidence>
<comment type="subunit">
    <text evidence="7">Monomer.</text>
</comment>
<comment type="pathway">
    <text evidence="1 7">Metabolic intermediate biosynthesis; chorismate biosynthesis; chorismate from D-erythrose 4-phosphate and phosphoenolpyruvate: step 6/7.</text>
</comment>
<feature type="binding site" evidence="7">
    <location>
        <position position="168"/>
    </location>
    <ligand>
        <name>3-phosphoshikimate</name>
        <dbReference type="ChEBI" id="CHEBI:145989"/>
    </ligand>
</feature>
<evidence type="ECO:0000256" key="2">
    <source>
        <dbReference type="ARBA" id="ARBA00009948"/>
    </source>
</evidence>
<feature type="binding site" evidence="7">
    <location>
        <position position="123"/>
    </location>
    <ligand>
        <name>phosphoenolpyruvate</name>
        <dbReference type="ChEBI" id="CHEBI:58702"/>
    </ligand>
</feature>
<comment type="caution">
    <text evidence="7">Lacks conserved residue(s) required for the propagation of feature annotation.</text>
</comment>
<keyword evidence="10" id="KW-1185">Reference proteome</keyword>
<dbReference type="PROSITE" id="PS00104">
    <property type="entry name" value="EPSP_SYNTHASE_1"/>
    <property type="match status" value="1"/>
</dbReference>
<dbReference type="HAMAP" id="MF_00210">
    <property type="entry name" value="EPSP_synth"/>
    <property type="match status" value="1"/>
</dbReference>
<feature type="binding site" evidence="7">
    <location>
        <position position="170"/>
    </location>
    <ligand>
        <name>3-phosphoshikimate</name>
        <dbReference type="ChEBI" id="CHEBI:145989"/>
    </ligand>
</feature>
<dbReference type="PANTHER" id="PTHR21090">
    <property type="entry name" value="AROM/DEHYDROQUINATE SYNTHASE"/>
    <property type="match status" value="1"/>
</dbReference>
<keyword evidence="4 7" id="KW-0808">Transferase</keyword>
<feature type="binding site" evidence="7">
    <location>
        <position position="23"/>
    </location>
    <ligand>
        <name>3-phosphoshikimate</name>
        <dbReference type="ChEBI" id="CHEBI:145989"/>
    </ligand>
</feature>
<protein>
    <recommendedName>
        <fullName evidence="7">3-phosphoshikimate 1-carboxyvinyltransferase</fullName>
        <ecNumber evidence="7">2.5.1.19</ecNumber>
    </recommendedName>
    <alternativeName>
        <fullName evidence="7">5-enolpyruvylshikimate-3-phosphate synthase</fullName>
        <shortName evidence="7">EPSP synthase</shortName>
        <shortName evidence="7">EPSPS</shortName>
    </alternativeName>
</protein>
<comment type="catalytic activity">
    <reaction evidence="6">
        <text>3-phosphoshikimate + phosphoenolpyruvate = 5-O-(1-carboxyvinyl)-3-phosphoshikimate + phosphate</text>
        <dbReference type="Rhea" id="RHEA:21256"/>
        <dbReference type="ChEBI" id="CHEBI:43474"/>
        <dbReference type="ChEBI" id="CHEBI:57701"/>
        <dbReference type="ChEBI" id="CHEBI:58702"/>
        <dbReference type="ChEBI" id="CHEBI:145989"/>
        <dbReference type="EC" id="2.5.1.19"/>
    </reaction>
    <physiologicalReaction direction="left-to-right" evidence="6">
        <dbReference type="Rhea" id="RHEA:21257"/>
    </physiologicalReaction>
</comment>
<feature type="binding site" evidence="7">
    <location>
        <position position="343"/>
    </location>
    <ligand>
        <name>3-phosphoshikimate</name>
        <dbReference type="ChEBI" id="CHEBI:145989"/>
    </ligand>
</feature>
<dbReference type="Gene3D" id="3.65.10.10">
    <property type="entry name" value="Enolpyruvate transferase domain"/>
    <property type="match status" value="2"/>
</dbReference>
<feature type="binding site" evidence="7">
    <location>
        <position position="95"/>
    </location>
    <ligand>
        <name>phosphoenolpyruvate</name>
        <dbReference type="ChEBI" id="CHEBI:58702"/>
    </ligand>
</feature>
<dbReference type="Pfam" id="PF00275">
    <property type="entry name" value="EPSP_synthase"/>
    <property type="match status" value="1"/>
</dbReference>
<dbReference type="InterPro" id="IPR023193">
    <property type="entry name" value="EPSP_synthase_CS"/>
</dbReference>
<keyword evidence="7" id="KW-0963">Cytoplasm</keyword>
<evidence type="ECO:0000256" key="6">
    <source>
        <dbReference type="ARBA" id="ARBA00044633"/>
    </source>
</evidence>
<dbReference type="Proteomes" id="UP000680279">
    <property type="component" value="Unassembled WGS sequence"/>
</dbReference>
<dbReference type="PIRSF" id="PIRSF000505">
    <property type="entry name" value="EPSPS"/>
    <property type="match status" value="1"/>
</dbReference>
<evidence type="ECO:0000313" key="9">
    <source>
        <dbReference type="EMBL" id="GIN21097.1"/>
    </source>
</evidence>
<dbReference type="InterPro" id="IPR013792">
    <property type="entry name" value="RNA3'P_cycl/enolpyr_Trfase_a/b"/>
</dbReference>
<dbReference type="InterPro" id="IPR036968">
    <property type="entry name" value="Enolpyruvate_Tfrase_sf"/>
</dbReference>
<gene>
    <name evidence="7 9" type="primary">aroA</name>
    <name evidence="9" type="ORF">J1TS3_22310</name>
</gene>
<dbReference type="PROSITE" id="PS00885">
    <property type="entry name" value="EPSP_SYNTHASE_2"/>
    <property type="match status" value="1"/>
</dbReference>
<evidence type="ECO:0000256" key="1">
    <source>
        <dbReference type="ARBA" id="ARBA00004811"/>
    </source>
</evidence>
<feature type="binding site" evidence="7">
    <location>
        <position position="24"/>
    </location>
    <ligand>
        <name>3-phosphoshikimate</name>
        <dbReference type="ChEBI" id="CHEBI:145989"/>
    </ligand>
</feature>
<dbReference type="InterPro" id="IPR006264">
    <property type="entry name" value="EPSP_synthase"/>
</dbReference>
<feature type="binding site" evidence="7">
    <location>
        <position position="23"/>
    </location>
    <ligand>
        <name>phosphoenolpyruvate</name>
        <dbReference type="ChEBI" id="CHEBI:58702"/>
    </ligand>
</feature>
<comment type="caution">
    <text evidence="9">The sequence shown here is derived from an EMBL/GenBank/DDBJ whole genome shotgun (WGS) entry which is preliminary data.</text>
</comment>
<comment type="function">
    <text evidence="7">Catalyzes the transfer of the enolpyruvyl moiety of phosphoenolpyruvate (PEP) to the 5-hydroxyl of shikimate-3-phosphate (S3P) to produce enolpyruvyl shikimate-3-phosphate and inorganic phosphate.</text>
</comment>